<evidence type="ECO:0000259" key="4">
    <source>
        <dbReference type="Pfam" id="PF01420"/>
    </source>
</evidence>
<comment type="similarity">
    <text evidence="1">Belongs to the type-I restriction system S methylase family.</text>
</comment>
<dbReference type="InterPro" id="IPR000055">
    <property type="entry name" value="Restrct_endonuc_typeI_TRD"/>
</dbReference>
<proteinExistence type="inferred from homology"/>
<dbReference type="GO" id="GO:0003677">
    <property type="term" value="F:DNA binding"/>
    <property type="evidence" value="ECO:0007669"/>
    <property type="project" value="UniProtKB-KW"/>
</dbReference>
<keyword evidence="3" id="KW-0238">DNA-binding</keyword>
<accession>A0AAE6P0J3</accession>
<reference evidence="5 6" key="1">
    <citation type="submission" date="2019-10" db="EMBL/GenBank/DDBJ databases">
        <title>Genome sequencing of Lactobacillus fructivorans.</title>
        <authorList>
            <person name="Kim K."/>
        </authorList>
    </citation>
    <scope>NUCLEOTIDE SEQUENCE [LARGE SCALE GENOMIC DNA]</scope>
    <source>
        <strain evidence="5 6">LF543</strain>
    </source>
</reference>
<dbReference type="Proteomes" id="UP000327194">
    <property type="component" value="Chromosome"/>
</dbReference>
<dbReference type="Pfam" id="PF01420">
    <property type="entry name" value="Methylase_S"/>
    <property type="match status" value="2"/>
</dbReference>
<name>A0AAE6P0J3_9LACO</name>
<dbReference type="GO" id="GO:0009307">
    <property type="term" value="P:DNA restriction-modification system"/>
    <property type="evidence" value="ECO:0007669"/>
    <property type="project" value="UniProtKB-KW"/>
</dbReference>
<evidence type="ECO:0000256" key="3">
    <source>
        <dbReference type="ARBA" id="ARBA00023125"/>
    </source>
</evidence>
<dbReference type="SUPFAM" id="SSF116734">
    <property type="entry name" value="DNA methylase specificity domain"/>
    <property type="match status" value="2"/>
</dbReference>
<evidence type="ECO:0000313" key="6">
    <source>
        <dbReference type="Proteomes" id="UP000327194"/>
    </source>
</evidence>
<protein>
    <recommendedName>
        <fullName evidence="4">Type I restriction modification DNA specificity domain-containing protein</fullName>
    </recommendedName>
</protein>
<organism evidence="5 6">
    <name type="scientific">Fructilactobacillus fructivorans</name>
    <dbReference type="NCBI Taxonomy" id="1614"/>
    <lineage>
        <taxon>Bacteria</taxon>
        <taxon>Bacillati</taxon>
        <taxon>Bacillota</taxon>
        <taxon>Bacilli</taxon>
        <taxon>Lactobacillales</taxon>
        <taxon>Lactobacillaceae</taxon>
        <taxon>Fructilactobacillus</taxon>
    </lineage>
</organism>
<gene>
    <name evidence="5" type="ORF">LF543_00265</name>
</gene>
<feature type="domain" description="Type I restriction modification DNA specificity" evidence="4">
    <location>
        <begin position="1"/>
        <end position="115"/>
    </location>
</feature>
<dbReference type="REBASE" id="365981">
    <property type="entry name" value="S.Lfr543ORF260P"/>
</dbReference>
<evidence type="ECO:0000256" key="2">
    <source>
        <dbReference type="ARBA" id="ARBA00022747"/>
    </source>
</evidence>
<dbReference type="Gene3D" id="3.90.220.20">
    <property type="entry name" value="DNA methylase specificity domains"/>
    <property type="match status" value="2"/>
</dbReference>
<keyword evidence="2" id="KW-0680">Restriction system</keyword>
<feature type="domain" description="Type I restriction modification DNA specificity" evidence="4">
    <location>
        <begin position="159"/>
        <end position="295"/>
    </location>
</feature>
<evidence type="ECO:0000256" key="1">
    <source>
        <dbReference type="ARBA" id="ARBA00010923"/>
    </source>
</evidence>
<dbReference type="InterPro" id="IPR044946">
    <property type="entry name" value="Restrct_endonuc_typeI_TRD_sf"/>
</dbReference>
<evidence type="ECO:0000313" key="5">
    <source>
        <dbReference type="EMBL" id="QFX92107.1"/>
    </source>
</evidence>
<dbReference type="RefSeq" id="WP_010022253.1">
    <property type="nucleotide sequence ID" value="NZ_AZDS01000002.1"/>
</dbReference>
<dbReference type="AlphaFoldDB" id="A0AAE6P0J3"/>
<sequence length="308" mass="35251">MKVKELFKVCKGSHLDYSNQKIDKNDGINFVSRNSNNNGVVGRIKQDSKMTVFPSGAISVSLGGSYLLSCFVQREKFVTAEHMAVLIPRVVMSEKEKWFYSYALRKNRFKFLAFAREADKYIEDIDLPDKIPLWVYSANLELPKTKNTYNDVLEININDWKFIKLKELFNMRRGSIGKLTTYQTGKVPVISSQESNQGINAYLDVDKKYSNALTISLNGNGGYCVYHKYSFNAGRDCGVLIPRFNLTKNVGIFLSSIINKNSYKYQYGRKPSLDKIKEDTILIPFKNGKPDFDYMGYYISKLPNADLL</sequence>
<dbReference type="EMBL" id="CP045562">
    <property type="protein sequence ID" value="QFX92107.1"/>
    <property type="molecule type" value="Genomic_DNA"/>
</dbReference>
<dbReference type="KEGG" id="lfv:LF543_00265"/>